<dbReference type="SMART" id="SM00256">
    <property type="entry name" value="FBOX"/>
    <property type="match status" value="1"/>
</dbReference>
<dbReference type="Pfam" id="PF08755">
    <property type="entry name" value="YccV-like"/>
    <property type="match status" value="1"/>
</dbReference>
<evidence type="ECO:0000313" key="2">
    <source>
        <dbReference type="EMBL" id="CAH0406507.1"/>
    </source>
</evidence>
<dbReference type="SMART" id="SM00992">
    <property type="entry name" value="YccV-like"/>
    <property type="match status" value="1"/>
</dbReference>
<dbReference type="Pfam" id="PF13369">
    <property type="entry name" value="Transglut_core2"/>
    <property type="match status" value="1"/>
</dbReference>
<dbReference type="Gene3D" id="2.30.30.390">
    <property type="entry name" value="Hemimethylated DNA-binding domain"/>
    <property type="match status" value="1"/>
</dbReference>
<organism evidence="2 3">
    <name type="scientific">Chilo suppressalis</name>
    <name type="common">Asiatic rice borer moth</name>
    <dbReference type="NCBI Taxonomy" id="168631"/>
    <lineage>
        <taxon>Eukaryota</taxon>
        <taxon>Metazoa</taxon>
        <taxon>Ecdysozoa</taxon>
        <taxon>Arthropoda</taxon>
        <taxon>Hexapoda</taxon>
        <taxon>Insecta</taxon>
        <taxon>Pterygota</taxon>
        <taxon>Neoptera</taxon>
        <taxon>Endopterygota</taxon>
        <taxon>Lepidoptera</taxon>
        <taxon>Glossata</taxon>
        <taxon>Ditrysia</taxon>
        <taxon>Pyraloidea</taxon>
        <taxon>Crambidae</taxon>
        <taxon>Crambinae</taxon>
        <taxon>Chilo</taxon>
    </lineage>
</organism>
<dbReference type="InterPro" id="IPR011722">
    <property type="entry name" value="Hemimethylated_DNA-bd_dom"/>
</dbReference>
<accession>A0ABN8B9R1</accession>
<evidence type="ECO:0000259" key="1">
    <source>
        <dbReference type="PROSITE" id="PS50181"/>
    </source>
</evidence>
<dbReference type="InterPro" id="IPR032698">
    <property type="entry name" value="SirB1_N"/>
</dbReference>
<gene>
    <name evidence="2" type="ORF">CHILSU_LOCUS9883</name>
</gene>
<name>A0ABN8B9R1_CHISP</name>
<dbReference type="Gene3D" id="1.20.1280.50">
    <property type="match status" value="1"/>
</dbReference>
<keyword evidence="3" id="KW-1185">Reference proteome</keyword>
<dbReference type="Proteomes" id="UP001153292">
    <property type="component" value="Chromosome 6"/>
</dbReference>
<dbReference type="InterPro" id="IPR036047">
    <property type="entry name" value="F-box-like_dom_sf"/>
</dbReference>
<dbReference type="PANTHER" id="PTHR31350">
    <property type="entry name" value="SI:DKEY-261L7.2"/>
    <property type="match status" value="1"/>
</dbReference>
<evidence type="ECO:0000313" key="3">
    <source>
        <dbReference type="Proteomes" id="UP001153292"/>
    </source>
</evidence>
<dbReference type="PANTHER" id="PTHR31350:SF21">
    <property type="entry name" value="F-BOX ONLY PROTEIN 21"/>
    <property type="match status" value="1"/>
</dbReference>
<dbReference type="InterPro" id="IPR001810">
    <property type="entry name" value="F-box_dom"/>
</dbReference>
<dbReference type="InterPro" id="IPR036623">
    <property type="entry name" value="Hemimethylated_DNA-bd_sf"/>
</dbReference>
<sequence>MENKAEVFECYMSSLPVEVLTIILQQCECQDILAFASTCKDFRDIVFSNQLLWKNKFKPIVTSYMFESLEKNGDGNWFNELKEFYLLKKRIYKELIAMSPKYYWHCCDITLEDVRNFFDIALSSNVNYFYVIHILQGLVKEVNNYIAKNCAKKPFTMTEIYYAKVVLRHLMHTFLAVKWVKFHMKKELPPEVVVNFFLQWIDSDHMHPDAEVTVKINALVEKVKKILNNLQPRWSSLSVAERIATKVLHEKQVLGAITQVLFHENNMVITVTVNLETLSITEALECNCASFITIAAIYHAVANRCDVACDLVSFPSHLFVEWRDRSDHRHPVVYSVDLGSGEVHPKRRCPFSKTDHVATYKYCPDSLLQYIYSLFNSSMDGVKNWNTQNALHLLNFLGTSHSQTNPYRNFLAYLIGHAHLPAMNIPLDITNLHDEHIELIKSLANLNTPVKPVKKEKFVKKKRVSKVKYAVGMVCCHRKFDYVGVIRAWDQSCDLNYADRMEMELNLQYGIKQPFYFVMAEDQSCRYVAQENIVEITRPVRLVNLEESIAREFTHFDGFAYVANDQKRAEYPDDAHIVDVYRTRCSLKP</sequence>
<dbReference type="SUPFAM" id="SSF141255">
    <property type="entry name" value="YccV-like"/>
    <property type="match status" value="1"/>
</dbReference>
<dbReference type="EMBL" id="OU963899">
    <property type="protein sequence ID" value="CAH0406507.1"/>
    <property type="molecule type" value="Genomic_DNA"/>
</dbReference>
<feature type="domain" description="F-box" evidence="1">
    <location>
        <begin position="9"/>
        <end position="56"/>
    </location>
</feature>
<proteinExistence type="predicted"/>
<protein>
    <recommendedName>
        <fullName evidence="1">F-box domain-containing protein</fullName>
    </recommendedName>
</protein>
<dbReference type="SUPFAM" id="SSF81383">
    <property type="entry name" value="F-box domain"/>
    <property type="match status" value="1"/>
</dbReference>
<dbReference type="NCBIfam" id="TIGR02097">
    <property type="entry name" value="yccV"/>
    <property type="match status" value="1"/>
</dbReference>
<dbReference type="PROSITE" id="PS50181">
    <property type="entry name" value="FBOX"/>
    <property type="match status" value="1"/>
</dbReference>
<reference evidence="2" key="1">
    <citation type="submission" date="2021-12" db="EMBL/GenBank/DDBJ databases">
        <authorList>
            <person name="King R."/>
        </authorList>
    </citation>
    <scope>NUCLEOTIDE SEQUENCE</scope>
</reference>
<dbReference type="Pfam" id="PF12937">
    <property type="entry name" value="F-box-like"/>
    <property type="match status" value="1"/>
</dbReference>